<protein>
    <recommendedName>
        <fullName evidence="12">L-dopachrome isomerase</fullName>
        <ecNumber evidence="9">5.3.2.1</ecNumber>
        <ecNumber evidence="8">5.3.3.12</ecNumber>
    </recommendedName>
    <alternativeName>
        <fullName evidence="10">L-dopachrome tautomerase</fullName>
    </alternativeName>
    <alternativeName>
        <fullName evidence="11">Phenylpyruvate tautomerase</fullName>
    </alternativeName>
</protein>
<evidence type="ECO:0000256" key="7">
    <source>
        <dbReference type="ARBA" id="ARBA00036823"/>
    </source>
</evidence>
<dbReference type="Pfam" id="PF01187">
    <property type="entry name" value="MIF"/>
    <property type="match status" value="1"/>
</dbReference>
<proteinExistence type="inferred from homology"/>
<evidence type="ECO:0000313" key="14">
    <source>
        <dbReference type="Proteomes" id="UP000759537"/>
    </source>
</evidence>
<comment type="similarity">
    <text evidence="2">Belongs to the MIF family.</text>
</comment>
<evidence type="ECO:0000313" key="13">
    <source>
        <dbReference type="EMBL" id="KAF8479100.1"/>
    </source>
</evidence>
<dbReference type="PANTHER" id="PTHR11954">
    <property type="entry name" value="D-DOPACHROME DECARBOXYLASE"/>
    <property type="match status" value="1"/>
</dbReference>
<reference evidence="13" key="1">
    <citation type="submission" date="2019-10" db="EMBL/GenBank/DDBJ databases">
        <authorList>
            <consortium name="DOE Joint Genome Institute"/>
            <person name="Kuo A."/>
            <person name="Miyauchi S."/>
            <person name="Kiss E."/>
            <person name="Drula E."/>
            <person name="Kohler A."/>
            <person name="Sanchez-Garcia M."/>
            <person name="Andreopoulos B."/>
            <person name="Barry K.W."/>
            <person name="Bonito G."/>
            <person name="Buee M."/>
            <person name="Carver A."/>
            <person name="Chen C."/>
            <person name="Cichocki N."/>
            <person name="Clum A."/>
            <person name="Culley D."/>
            <person name="Crous P.W."/>
            <person name="Fauchery L."/>
            <person name="Girlanda M."/>
            <person name="Hayes R."/>
            <person name="Keri Z."/>
            <person name="LaButti K."/>
            <person name="Lipzen A."/>
            <person name="Lombard V."/>
            <person name="Magnuson J."/>
            <person name="Maillard F."/>
            <person name="Morin E."/>
            <person name="Murat C."/>
            <person name="Nolan M."/>
            <person name="Ohm R."/>
            <person name="Pangilinan J."/>
            <person name="Pereira M."/>
            <person name="Perotto S."/>
            <person name="Peter M."/>
            <person name="Riley R."/>
            <person name="Sitrit Y."/>
            <person name="Stielow B."/>
            <person name="Szollosi G."/>
            <person name="Zifcakova L."/>
            <person name="Stursova M."/>
            <person name="Spatafora J.W."/>
            <person name="Tedersoo L."/>
            <person name="Vaario L.-M."/>
            <person name="Yamada A."/>
            <person name="Yan M."/>
            <person name="Wang P."/>
            <person name="Xu J."/>
            <person name="Bruns T."/>
            <person name="Baldrian P."/>
            <person name="Vilgalys R."/>
            <person name="Henrissat B."/>
            <person name="Grigoriev I.V."/>
            <person name="Hibbett D."/>
            <person name="Nagy L.G."/>
            <person name="Martin F.M."/>
        </authorList>
    </citation>
    <scope>NUCLEOTIDE SEQUENCE</scope>
    <source>
        <strain evidence="13">Prilba</strain>
    </source>
</reference>
<evidence type="ECO:0000256" key="6">
    <source>
        <dbReference type="ARBA" id="ARBA00036735"/>
    </source>
</evidence>
<evidence type="ECO:0000256" key="9">
    <source>
        <dbReference type="ARBA" id="ARBA00039086"/>
    </source>
</evidence>
<dbReference type="OrthoDB" id="255819at2759"/>
<dbReference type="AlphaFoldDB" id="A0A9P5MUU0"/>
<keyword evidence="3" id="KW-0202">Cytokine</keyword>
<comment type="catalytic activity">
    <reaction evidence="7">
        <text>L-dopachrome = 5,6-dihydroxyindole-2-carboxylate</text>
        <dbReference type="Rhea" id="RHEA:13041"/>
        <dbReference type="ChEBI" id="CHEBI:16875"/>
        <dbReference type="ChEBI" id="CHEBI:57509"/>
        <dbReference type="EC" id="5.3.3.12"/>
    </reaction>
</comment>
<keyword evidence="4" id="KW-0964">Secreted</keyword>
<dbReference type="GO" id="GO:0050178">
    <property type="term" value="F:phenylpyruvate tautomerase activity"/>
    <property type="evidence" value="ECO:0007669"/>
    <property type="project" value="UniProtKB-EC"/>
</dbReference>
<evidence type="ECO:0000256" key="12">
    <source>
        <dbReference type="ARBA" id="ARBA00042730"/>
    </source>
</evidence>
<dbReference type="EMBL" id="WHVB01000010">
    <property type="protein sequence ID" value="KAF8479100.1"/>
    <property type="molecule type" value="Genomic_DNA"/>
</dbReference>
<evidence type="ECO:0000256" key="5">
    <source>
        <dbReference type="ARBA" id="ARBA00023235"/>
    </source>
</evidence>
<evidence type="ECO:0000256" key="4">
    <source>
        <dbReference type="ARBA" id="ARBA00022525"/>
    </source>
</evidence>
<dbReference type="SUPFAM" id="SSF55331">
    <property type="entry name" value="Tautomerase/MIF"/>
    <property type="match status" value="1"/>
</dbReference>
<name>A0A9P5MUU0_9AGAM</name>
<gene>
    <name evidence="13" type="ORF">DFH94DRAFT_40120</name>
</gene>
<organism evidence="13 14">
    <name type="scientific">Russula ochroleuca</name>
    <dbReference type="NCBI Taxonomy" id="152965"/>
    <lineage>
        <taxon>Eukaryota</taxon>
        <taxon>Fungi</taxon>
        <taxon>Dikarya</taxon>
        <taxon>Basidiomycota</taxon>
        <taxon>Agaricomycotina</taxon>
        <taxon>Agaricomycetes</taxon>
        <taxon>Russulales</taxon>
        <taxon>Russulaceae</taxon>
        <taxon>Russula</taxon>
    </lineage>
</organism>
<dbReference type="GO" id="GO:0004167">
    <property type="term" value="F:dopachrome isomerase activity"/>
    <property type="evidence" value="ECO:0007669"/>
    <property type="project" value="UniProtKB-EC"/>
</dbReference>
<dbReference type="EC" id="5.3.3.12" evidence="8"/>
<dbReference type="GO" id="GO:0005615">
    <property type="term" value="C:extracellular space"/>
    <property type="evidence" value="ECO:0007669"/>
    <property type="project" value="UniProtKB-KW"/>
</dbReference>
<comment type="subcellular location">
    <subcellularLocation>
        <location evidence="1">Secreted</location>
    </subcellularLocation>
</comment>
<accession>A0A9P5MUU0</accession>
<comment type="catalytic activity">
    <reaction evidence="6">
        <text>3-phenylpyruvate = enol-phenylpyruvate</text>
        <dbReference type="Rhea" id="RHEA:17097"/>
        <dbReference type="ChEBI" id="CHEBI:16815"/>
        <dbReference type="ChEBI" id="CHEBI:18005"/>
        <dbReference type="EC" id="5.3.2.1"/>
    </reaction>
</comment>
<evidence type="ECO:0000256" key="10">
    <source>
        <dbReference type="ARBA" id="ARBA00041631"/>
    </source>
</evidence>
<keyword evidence="5" id="KW-0413">Isomerase</keyword>
<dbReference type="Proteomes" id="UP000759537">
    <property type="component" value="Unassembled WGS sequence"/>
</dbReference>
<reference evidence="13" key="2">
    <citation type="journal article" date="2020" name="Nat. Commun.">
        <title>Large-scale genome sequencing of mycorrhizal fungi provides insights into the early evolution of symbiotic traits.</title>
        <authorList>
            <person name="Miyauchi S."/>
            <person name="Kiss E."/>
            <person name="Kuo A."/>
            <person name="Drula E."/>
            <person name="Kohler A."/>
            <person name="Sanchez-Garcia M."/>
            <person name="Morin E."/>
            <person name="Andreopoulos B."/>
            <person name="Barry K.W."/>
            <person name="Bonito G."/>
            <person name="Buee M."/>
            <person name="Carver A."/>
            <person name="Chen C."/>
            <person name="Cichocki N."/>
            <person name="Clum A."/>
            <person name="Culley D."/>
            <person name="Crous P.W."/>
            <person name="Fauchery L."/>
            <person name="Girlanda M."/>
            <person name="Hayes R.D."/>
            <person name="Keri Z."/>
            <person name="LaButti K."/>
            <person name="Lipzen A."/>
            <person name="Lombard V."/>
            <person name="Magnuson J."/>
            <person name="Maillard F."/>
            <person name="Murat C."/>
            <person name="Nolan M."/>
            <person name="Ohm R.A."/>
            <person name="Pangilinan J."/>
            <person name="Pereira M.F."/>
            <person name="Perotto S."/>
            <person name="Peter M."/>
            <person name="Pfister S."/>
            <person name="Riley R."/>
            <person name="Sitrit Y."/>
            <person name="Stielow J.B."/>
            <person name="Szollosi G."/>
            <person name="Zifcakova L."/>
            <person name="Stursova M."/>
            <person name="Spatafora J.W."/>
            <person name="Tedersoo L."/>
            <person name="Vaario L.M."/>
            <person name="Yamada A."/>
            <person name="Yan M."/>
            <person name="Wang P."/>
            <person name="Xu J."/>
            <person name="Bruns T."/>
            <person name="Baldrian P."/>
            <person name="Vilgalys R."/>
            <person name="Dunand C."/>
            <person name="Henrissat B."/>
            <person name="Grigoriev I.V."/>
            <person name="Hibbett D."/>
            <person name="Nagy L.G."/>
            <person name="Martin F.M."/>
        </authorList>
    </citation>
    <scope>NUCLEOTIDE SEQUENCE</scope>
    <source>
        <strain evidence="13">Prilba</strain>
    </source>
</reference>
<evidence type="ECO:0000256" key="11">
    <source>
        <dbReference type="ARBA" id="ARBA00041912"/>
    </source>
</evidence>
<sequence length="119" mass="13522">MPSLVLETNVKVTEIKSFVLEFSKFSANLLEKPEKYISISYRYNEHLTFAGTLEPAFLLVITSLDNITPERNEAYSNALFTFLKDKFGLQGDRGYITFYDPGRANLGYQGTTFAQIFGK</sequence>
<dbReference type="Gene3D" id="3.30.429.10">
    <property type="entry name" value="Macrophage Migration Inhibitory Factor"/>
    <property type="match status" value="1"/>
</dbReference>
<keyword evidence="14" id="KW-1185">Reference proteome</keyword>
<dbReference type="InterPro" id="IPR014347">
    <property type="entry name" value="Tautomerase/MIF_sf"/>
</dbReference>
<evidence type="ECO:0000256" key="1">
    <source>
        <dbReference type="ARBA" id="ARBA00004613"/>
    </source>
</evidence>
<dbReference type="EC" id="5.3.2.1" evidence="9"/>
<evidence type="ECO:0000256" key="2">
    <source>
        <dbReference type="ARBA" id="ARBA00005851"/>
    </source>
</evidence>
<evidence type="ECO:0000256" key="8">
    <source>
        <dbReference type="ARBA" id="ARBA00038932"/>
    </source>
</evidence>
<evidence type="ECO:0000256" key="3">
    <source>
        <dbReference type="ARBA" id="ARBA00022514"/>
    </source>
</evidence>
<comment type="caution">
    <text evidence="13">The sequence shown here is derived from an EMBL/GenBank/DDBJ whole genome shotgun (WGS) entry which is preliminary data.</text>
</comment>
<dbReference type="InterPro" id="IPR001398">
    <property type="entry name" value="Macrophage_inhib_fac"/>
</dbReference>
<dbReference type="PANTHER" id="PTHR11954:SF6">
    <property type="entry name" value="MACROPHAGE MIGRATION INHIBITORY FACTOR"/>
    <property type="match status" value="1"/>
</dbReference>